<protein>
    <submittedName>
        <fullName evidence="1">Uncharacterized protein</fullName>
    </submittedName>
</protein>
<accession>A0A814IXC8</accession>
<gene>
    <name evidence="1" type="ORF">OXX778_LOCUS17839</name>
</gene>
<comment type="caution">
    <text evidence="1">The sequence shown here is derived from an EMBL/GenBank/DDBJ whole genome shotgun (WGS) entry which is preliminary data.</text>
</comment>
<evidence type="ECO:0000313" key="1">
    <source>
        <dbReference type="EMBL" id="CAF1030492.1"/>
    </source>
</evidence>
<name>A0A814IXC8_9BILA</name>
<dbReference type="Proteomes" id="UP000663879">
    <property type="component" value="Unassembled WGS sequence"/>
</dbReference>
<keyword evidence="2" id="KW-1185">Reference proteome</keyword>
<reference evidence="1" key="1">
    <citation type="submission" date="2021-02" db="EMBL/GenBank/DDBJ databases">
        <authorList>
            <person name="Nowell W R."/>
        </authorList>
    </citation>
    <scope>NUCLEOTIDE SEQUENCE</scope>
    <source>
        <strain evidence="1">Ploen Becks lab</strain>
    </source>
</reference>
<dbReference type="AlphaFoldDB" id="A0A814IXC8"/>
<dbReference type="EMBL" id="CAJNOC010004692">
    <property type="protein sequence ID" value="CAF1030492.1"/>
    <property type="molecule type" value="Genomic_DNA"/>
</dbReference>
<proteinExistence type="predicted"/>
<evidence type="ECO:0000313" key="2">
    <source>
        <dbReference type="Proteomes" id="UP000663879"/>
    </source>
</evidence>
<sequence>MSGSEDESLRDDNSPIEKFSFDLTKPEWEQLNLLIEPDGKLIERFKLKTEYVKLFEEKLSNIENLKITLRDRKSRVYNIKRKRTTNFLVGYTICFECICRYYFTIKERPSDSDEIINVLVKKVGVHEHNGKRIKAADKIKTHRDKKNKIQRLDGGETTTHSHPKTIREALNGTHTLPTMPTSSFILLDNQSLILNNTLNNNNNNHNENYDSIETYRSLFKKYESKENNSAQDLYSNLIFVANTQKTCINAKYVPGFLGNIKIFDDFSLTMHSEYQIKQIDLIKCDNRVLHLSLAANLVKFNNSDLNKSNKLFNIFALLKDFRSIGLRNVKSLLISEMISSKFSPFQMVEFLSLIKKNYNDVHPKTELKFKYIIVDFLWECVHAVLNVFNNETVIDYSKRVYKHLEDTDLKFDKSWVVTCASHSMTKFISCLKKKFKDSKLRMIACFVFSLMLNSTSLEYLKKIFRLVCLAFLSRLRTDLNYSSLKEIQSLISRKSKDETEILKCLNSVEVTEKGFMDEQKKDIIYNLIDEATIREQSPFTELFQQVESDALKELSTETSASSTPNVYYSPEFIKFLQHNFMPFAFLWVNFGLSENSNQITRMTNGLLDQYIGLKKNMVKQENEAFKPVQYAMLAYPQVRHKTEQFVKYQQEELQRKIDDDIKYSENESYYQSLVDNYLDNDKDETVEYVDLNLNEIEFDLF</sequence>
<organism evidence="1 2">
    <name type="scientific">Brachionus calyciflorus</name>
    <dbReference type="NCBI Taxonomy" id="104777"/>
    <lineage>
        <taxon>Eukaryota</taxon>
        <taxon>Metazoa</taxon>
        <taxon>Spiralia</taxon>
        <taxon>Gnathifera</taxon>
        <taxon>Rotifera</taxon>
        <taxon>Eurotatoria</taxon>
        <taxon>Monogononta</taxon>
        <taxon>Pseudotrocha</taxon>
        <taxon>Ploima</taxon>
        <taxon>Brachionidae</taxon>
        <taxon>Brachionus</taxon>
    </lineage>
</organism>